<keyword evidence="3" id="KW-0808">Transferase</keyword>
<feature type="transmembrane region" description="Helical" evidence="1">
    <location>
        <begin position="336"/>
        <end position="353"/>
    </location>
</feature>
<dbReference type="PANTHER" id="PTHR23028">
    <property type="entry name" value="ACETYLTRANSFERASE"/>
    <property type="match status" value="1"/>
</dbReference>
<dbReference type="Pfam" id="PF01757">
    <property type="entry name" value="Acyl_transf_3"/>
    <property type="match status" value="1"/>
</dbReference>
<keyword evidence="1" id="KW-0812">Transmembrane</keyword>
<dbReference type="Proteomes" id="UP000239872">
    <property type="component" value="Unassembled WGS sequence"/>
</dbReference>
<feature type="transmembrane region" description="Helical" evidence="1">
    <location>
        <begin position="281"/>
        <end position="300"/>
    </location>
</feature>
<accession>A0A2S7SZ03</accession>
<evidence type="ECO:0000256" key="1">
    <source>
        <dbReference type="SAM" id="Phobius"/>
    </source>
</evidence>
<dbReference type="GO" id="GO:0016747">
    <property type="term" value="F:acyltransferase activity, transferring groups other than amino-acyl groups"/>
    <property type="evidence" value="ECO:0007669"/>
    <property type="project" value="InterPro"/>
</dbReference>
<dbReference type="GO" id="GO:0009103">
    <property type="term" value="P:lipopolysaccharide biosynthetic process"/>
    <property type="evidence" value="ECO:0007669"/>
    <property type="project" value="TreeGrafter"/>
</dbReference>
<evidence type="ECO:0000313" key="3">
    <source>
        <dbReference type="EMBL" id="PQJ11841.1"/>
    </source>
</evidence>
<sequence length="406" mass="46586">MSGHLDVSFSGGIFACSRRAPQSLILTSPNYNLQYRGQLRLNNYKEIAMSTKNMSIKEFLVKDNNNLDFIRIICASLVIVGHSYRLNPNPGQRDIIELLTGFTYSGAIAVKIFFFISGLLVTDSLLKRQSIPVFVISRFFRMMPGLLFLLLITTFIVGPIATEYPLGDYFRNTGTYKYIISNFAFITNYTLPGVFRHNNLGQTVNGSLWSLRLEVRCYAFLLLAFFFIKSRKPIFNIMILLIFIDAVFHLKIIGRGENTEHSLLPLSFALGSFLAVNKEKIVLNNIVGVVLLLLTLIFWRTSFNEIIFITTTCYLVLLLCKNKYVKKIKIKHDISYGIYLWGFLIQQIIYDIARSQNIYLYMLESILLSALMGYISYVVVEKRFMEIGKKLSRRFDTRKKDISPAA</sequence>
<evidence type="ECO:0000259" key="2">
    <source>
        <dbReference type="Pfam" id="PF01757"/>
    </source>
</evidence>
<keyword evidence="3" id="KW-0012">Acyltransferase</keyword>
<dbReference type="InterPro" id="IPR002656">
    <property type="entry name" value="Acyl_transf_3_dom"/>
</dbReference>
<organism evidence="3 4">
    <name type="scientific">Flavipsychrobacter stenotrophus</name>
    <dbReference type="NCBI Taxonomy" id="2077091"/>
    <lineage>
        <taxon>Bacteria</taxon>
        <taxon>Pseudomonadati</taxon>
        <taxon>Bacteroidota</taxon>
        <taxon>Chitinophagia</taxon>
        <taxon>Chitinophagales</taxon>
        <taxon>Chitinophagaceae</taxon>
        <taxon>Flavipsychrobacter</taxon>
    </lineage>
</organism>
<dbReference type="EMBL" id="PPSL01000002">
    <property type="protein sequence ID" value="PQJ11841.1"/>
    <property type="molecule type" value="Genomic_DNA"/>
</dbReference>
<feature type="transmembrane region" description="Helical" evidence="1">
    <location>
        <begin position="98"/>
        <end position="121"/>
    </location>
</feature>
<dbReference type="PANTHER" id="PTHR23028:SF53">
    <property type="entry name" value="ACYL_TRANSF_3 DOMAIN-CONTAINING PROTEIN"/>
    <property type="match status" value="1"/>
</dbReference>
<dbReference type="InterPro" id="IPR050879">
    <property type="entry name" value="Acyltransferase_3"/>
</dbReference>
<keyword evidence="4" id="KW-1185">Reference proteome</keyword>
<keyword evidence="1" id="KW-0472">Membrane</keyword>
<proteinExistence type="predicted"/>
<feature type="transmembrane region" description="Helical" evidence="1">
    <location>
        <begin position="209"/>
        <end position="228"/>
    </location>
</feature>
<keyword evidence="1" id="KW-1133">Transmembrane helix</keyword>
<feature type="transmembrane region" description="Helical" evidence="1">
    <location>
        <begin position="359"/>
        <end position="380"/>
    </location>
</feature>
<feature type="transmembrane region" description="Helical" evidence="1">
    <location>
        <begin position="235"/>
        <end position="253"/>
    </location>
</feature>
<gene>
    <name evidence="3" type="ORF">CJD36_008590</name>
</gene>
<dbReference type="GO" id="GO:0016020">
    <property type="term" value="C:membrane"/>
    <property type="evidence" value="ECO:0007669"/>
    <property type="project" value="TreeGrafter"/>
</dbReference>
<evidence type="ECO:0000313" key="4">
    <source>
        <dbReference type="Proteomes" id="UP000239872"/>
    </source>
</evidence>
<feature type="domain" description="Acyltransferase 3" evidence="2">
    <location>
        <begin position="65"/>
        <end position="379"/>
    </location>
</feature>
<feature type="transmembrane region" description="Helical" evidence="1">
    <location>
        <begin position="142"/>
        <end position="161"/>
    </location>
</feature>
<name>A0A2S7SZ03_9BACT</name>
<feature type="transmembrane region" description="Helical" evidence="1">
    <location>
        <begin position="69"/>
        <end position="86"/>
    </location>
</feature>
<comment type="caution">
    <text evidence="3">The sequence shown here is derived from an EMBL/GenBank/DDBJ whole genome shotgun (WGS) entry which is preliminary data.</text>
</comment>
<protein>
    <submittedName>
        <fullName evidence="3">Acyltransferase</fullName>
    </submittedName>
</protein>
<dbReference type="AlphaFoldDB" id="A0A2S7SZ03"/>
<reference evidence="3 4" key="1">
    <citation type="submission" date="2018-01" db="EMBL/GenBank/DDBJ databases">
        <title>A novel member of the phylum Bacteroidetes isolated from glacier ice.</title>
        <authorList>
            <person name="Liu Q."/>
            <person name="Xin Y.-H."/>
        </authorList>
    </citation>
    <scope>NUCLEOTIDE SEQUENCE [LARGE SCALE GENOMIC DNA]</scope>
    <source>
        <strain evidence="3 4">RB1R16</strain>
    </source>
</reference>